<organism evidence="2 3">
    <name type="scientific">Saguinus oedipus</name>
    <name type="common">Cotton-top tamarin</name>
    <name type="synonym">Oedipomidas oedipus</name>
    <dbReference type="NCBI Taxonomy" id="9490"/>
    <lineage>
        <taxon>Eukaryota</taxon>
        <taxon>Metazoa</taxon>
        <taxon>Chordata</taxon>
        <taxon>Craniata</taxon>
        <taxon>Vertebrata</taxon>
        <taxon>Euteleostomi</taxon>
        <taxon>Mammalia</taxon>
        <taxon>Eutheria</taxon>
        <taxon>Euarchontoglires</taxon>
        <taxon>Primates</taxon>
        <taxon>Haplorrhini</taxon>
        <taxon>Platyrrhini</taxon>
        <taxon>Cebidae</taxon>
        <taxon>Callitrichinae</taxon>
        <taxon>Saguinus</taxon>
    </lineage>
</organism>
<sequence>MAGLPNFGGAGEGREGRARCQQWPRLSDPGRCSLSAPPPPPNFPRLKLFGPIDPGCCGMDSAGLGNPLLSPGGGRGGRQLRTQQTVLRPHRRVSLGHNSADVGALQEHVPPPAKFPAWYTAAAKAARMPVEPPHSPRAVA</sequence>
<comment type="caution">
    <text evidence="2">The sequence shown here is derived from an EMBL/GenBank/DDBJ whole genome shotgun (WGS) entry which is preliminary data.</text>
</comment>
<keyword evidence="3" id="KW-1185">Reference proteome</keyword>
<name>A0ABQ9TS42_SAGOE</name>
<feature type="compositionally biased region" description="Gly residues" evidence="1">
    <location>
        <begin position="1"/>
        <end position="11"/>
    </location>
</feature>
<dbReference type="Proteomes" id="UP001266305">
    <property type="component" value="Unassembled WGS sequence"/>
</dbReference>
<evidence type="ECO:0000313" key="2">
    <source>
        <dbReference type="EMBL" id="KAK2087459.1"/>
    </source>
</evidence>
<accession>A0ABQ9TS42</accession>
<feature type="region of interest" description="Disordered" evidence="1">
    <location>
        <begin position="1"/>
        <end position="45"/>
    </location>
</feature>
<reference evidence="2 3" key="1">
    <citation type="submission" date="2023-05" db="EMBL/GenBank/DDBJ databases">
        <title>B98-5 Cell Line De Novo Hybrid Assembly: An Optical Mapping Approach.</title>
        <authorList>
            <person name="Kananen K."/>
            <person name="Auerbach J.A."/>
            <person name="Kautto E."/>
            <person name="Blachly J.S."/>
        </authorList>
    </citation>
    <scope>NUCLEOTIDE SEQUENCE [LARGE SCALE GENOMIC DNA]</scope>
    <source>
        <strain evidence="2">B95-8</strain>
        <tissue evidence="2">Cell line</tissue>
    </source>
</reference>
<protein>
    <submittedName>
        <fullName evidence="2">Uncharacterized protein</fullName>
    </submittedName>
</protein>
<evidence type="ECO:0000256" key="1">
    <source>
        <dbReference type="SAM" id="MobiDB-lite"/>
    </source>
</evidence>
<dbReference type="EMBL" id="JASSZA010000019">
    <property type="protein sequence ID" value="KAK2087459.1"/>
    <property type="molecule type" value="Genomic_DNA"/>
</dbReference>
<gene>
    <name evidence="2" type="ORF">P7K49_033366</name>
</gene>
<proteinExistence type="predicted"/>
<evidence type="ECO:0000313" key="3">
    <source>
        <dbReference type="Proteomes" id="UP001266305"/>
    </source>
</evidence>